<feature type="region of interest" description="Disordered" evidence="1">
    <location>
        <begin position="32"/>
        <end position="86"/>
    </location>
</feature>
<feature type="compositionally biased region" description="Basic and acidic residues" evidence="1">
    <location>
        <begin position="47"/>
        <end position="60"/>
    </location>
</feature>
<dbReference type="AlphaFoldDB" id="A0A5C8KIF3"/>
<evidence type="ECO:0000256" key="2">
    <source>
        <dbReference type="SAM" id="SignalP"/>
    </source>
</evidence>
<evidence type="ECO:0008006" key="5">
    <source>
        <dbReference type="Google" id="ProtNLM"/>
    </source>
</evidence>
<evidence type="ECO:0000313" key="3">
    <source>
        <dbReference type="EMBL" id="TXK59819.1"/>
    </source>
</evidence>
<dbReference type="EMBL" id="VRTS01000010">
    <property type="protein sequence ID" value="TXK59819.1"/>
    <property type="molecule type" value="Genomic_DNA"/>
</dbReference>
<accession>A0A5C8KIF3</accession>
<feature type="signal peptide" evidence="2">
    <location>
        <begin position="1"/>
        <end position="24"/>
    </location>
</feature>
<dbReference type="Proteomes" id="UP000321248">
    <property type="component" value="Unassembled WGS sequence"/>
</dbReference>
<comment type="caution">
    <text evidence="3">The sequence shown here is derived from an EMBL/GenBank/DDBJ whole genome shotgun (WGS) entry which is preliminary data.</text>
</comment>
<keyword evidence="4" id="KW-1185">Reference proteome</keyword>
<evidence type="ECO:0000313" key="4">
    <source>
        <dbReference type="Proteomes" id="UP000321248"/>
    </source>
</evidence>
<evidence type="ECO:0000256" key="1">
    <source>
        <dbReference type="SAM" id="MobiDB-lite"/>
    </source>
</evidence>
<name>A0A5C8KIF3_9GAMM</name>
<reference evidence="3 4" key="1">
    <citation type="submission" date="2019-08" db="EMBL/GenBank/DDBJ databases">
        <authorList>
            <person name="Karlyshev A.V."/>
        </authorList>
    </citation>
    <scope>NUCLEOTIDE SEQUENCE [LARGE SCALE GENOMIC DNA]</scope>
    <source>
        <strain evidence="3 4">Alg18-2.2</strain>
    </source>
</reference>
<protein>
    <recommendedName>
        <fullName evidence="5">Lipoprotein</fullName>
    </recommendedName>
</protein>
<feature type="chain" id="PRO_5023084904" description="Lipoprotein" evidence="2">
    <location>
        <begin position="25"/>
        <end position="86"/>
    </location>
</feature>
<dbReference type="PROSITE" id="PS51257">
    <property type="entry name" value="PROKAR_LIPOPROTEIN"/>
    <property type="match status" value="1"/>
</dbReference>
<dbReference type="RefSeq" id="WP_147892433.1">
    <property type="nucleotide sequence ID" value="NZ_VRTS01000010.1"/>
</dbReference>
<feature type="compositionally biased region" description="Acidic residues" evidence="1">
    <location>
        <begin position="70"/>
        <end position="86"/>
    </location>
</feature>
<proteinExistence type="predicted"/>
<keyword evidence="2" id="KW-0732">Signal</keyword>
<sequence length="86" mass="9381">MKAMKGILAPACVGLLLASGCAGHDRNALYQPMEPNYADPADPMQRQFEDPRDLDARGRPEAPILPLPEREEDPLEDPDPEDLDGG</sequence>
<organism evidence="3 4">
    <name type="scientific">Alkalisalibacterium limincola</name>
    <dbReference type="NCBI Taxonomy" id="2699169"/>
    <lineage>
        <taxon>Bacteria</taxon>
        <taxon>Pseudomonadati</taxon>
        <taxon>Pseudomonadota</taxon>
        <taxon>Gammaproteobacteria</taxon>
        <taxon>Lysobacterales</taxon>
        <taxon>Lysobacteraceae</taxon>
        <taxon>Alkalisalibacterium</taxon>
    </lineage>
</organism>
<gene>
    <name evidence="3" type="ORF">FU658_12760</name>
</gene>